<evidence type="ECO:0000256" key="1">
    <source>
        <dbReference type="SAM" id="MobiDB-lite"/>
    </source>
</evidence>
<name>A0ABR4K1N4_9EURO</name>
<gene>
    <name evidence="2" type="ORF">BJX68DRAFT_242370</name>
</gene>
<keyword evidence="3" id="KW-1185">Reference proteome</keyword>
<feature type="compositionally biased region" description="Polar residues" evidence="1">
    <location>
        <begin position="151"/>
        <end position="161"/>
    </location>
</feature>
<protein>
    <submittedName>
        <fullName evidence="2">Uncharacterized protein</fullName>
    </submittedName>
</protein>
<dbReference type="Proteomes" id="UP001610444">
    <property type="component" value="Unassembled WGS sequence"/>
</dbReference>
<evidence type="ECO:0000313" key="2">
    <source>
        <dbReference type="EMBL" id="KAL2845157.1"/>
    </source>
</evidence>
<feature type="compositionally biased region" description="Polar residues" evidence="1">
    <location>
        <begin position="112"/>
        <end position="127"/>
    </location>
</feature>
<comment type="caution">
    <text evidence="2">The sequence shown here is derived from an EMBL/GenBank/DDBJ whole genome shotgun (WGS) entry which is preliminary data.</text>
</comment>
<dbReference type="RefSeq" id="XP_070896514.1">
    <property type="nucleotide sequence ID" value="XM_071040979.1"/>
</dbReference>
<dbReference type="EMBL" id="JBFXLR010000038">
    <property type="protein sequence ID" value="KAL2845157.1"/>
    <property type="molecule type" value="Genomic_DNA"/>
</dbReference>
<reference evidence="2 3" key="1">
    <citation type="submission" date="2024-07" db="EMBL/GenBank/DDBJ databases">
        <title>Section-level genome sequencing and comparative genomics of Aspergillus sections Usti and Cavernicolus.</title>
        <authorList>
            <consortium name="Lawrence Berkeley National Laboratory"/>
            <person name="Nybo J.L."/>
            <person name="Vesth T.C."/>
            <person name="Theobald S."/>
            <person name="Frisvad J.C."/>
            <person name="Larsen T.O."/>
            <person name="Kjaerboelling I."/>
            <person name="Rothschild-Mancinelli K."/>
            <person name="Lyhne E.K."/>
            <person name="Kogle M.E."/>
            <person name="Barry K."/>
            <person name="Clum A."/>
            <person name="Na H."/>
            <person name="Ledsgaard L."/>
            <person name="Lin J."/>
            <person name="Lipzen A."/>
            <person name="Kuo A."/>
            <person name="Riley R."/>
            <person name="Mondo S."/>
            <person name="LaButti K."/>
            <person name="Haridas S."/>
            <person name="Pangalinan J."/>
            <person name="Salamov A.A."/>
            <person name="Simmons B.A."/>
            <person name="Magnuson J.K."/>
            <person name="Chen J."/>
            <person name="Drula E."/>
            <person name="Henrissat B."/>
            <person name="Wiebenga A."/>
            <person name="Lubbers R.J."/>
            <person name="Gomes A.C."/>
            <person name="Macurrencykelacurrency M.R."/>
            <person name="Stajich J."/>
            <person name="Grigoriev I.V."/>
            <person name="Mortensen U.H."/>
            <person name="De vries R.P."/>
            <person name="Baker S.E."/>
            <person name="Andersen M.R."/>
        </authorList>
    </citation>
    <scope>NUCLEOTIDE SEQUENCE [LARGE SCALE GENOMIC DNA]</scope>
    <source>
        <strain evidence="2 3">CBS 756.74</strain>
    </source>
</reference>
<proteinExistence type="predicted"/>
<feature type="compositionally biased region" description="Basic and acidic residues" evidence="1">
    <location>
        <begin position="134"/>
        <end position="150"/>
    </location>
</feature>
<dbReference type="GeneID" id="98156143"/>
<organism evidence="2 3">
    <name type="scientific">Aspergillus pseudodeflectus</name>
    <dbReference type="NCBI Taxonomy" id="176178"/>
    <lineage>
        <taxon>Eukaryota</taxon>
        <taxon>Fungi</taxon>
        <taxon>Dikarya</taxon>
        <taxon>Ascomycota</taxon>
        <taxon>Pezizomycotina</taxon>
        <taxon>Eurotiomycetes</taxon>
        <taxon>Eurotiomycetidae</taxon>
        <taxon>Eurotiales</taxon>
        <taxon>Aspergillaceae</taxon>
        <taxon>Aspergillus</taxon>
        <taxon>Aspergillus subgen. Nidulantes</taxon>
    </lineage>
</organism>
<feature type="compositionally biased region" description="Basic and acidic residues" evidence="1">
    <location>
        <begin position="163"/>
        <end position="182"/>
    </location>
</feature>
<feature type="region of interest" description="Disordered" evidence="1">
    <location>
        <begin position="109"/>
        <end position="182"/>
    </location>
</feature>
<evidence type="ECO:0000313" key="3">
    <source>
        <dbReference type="Proteomes" id="UP001610444"/>
    </source>
</evidence>
<sequence>MHHLSNGLAFSHSVLSTAQKGGRMTGRARDSVCPDPVPIGVNRYSDWVSVPGVWMASDHGPGGVSARFEELGLSFLILGRSMRTQGETVSFREGLIKLSGYRLLQTLRDSRSTQSTIPDNSESSLHPQTPALYHPERRTRPASSRREHQTASRGGSRTPSIAHNERIRMRDRVSTSQAKTDR</sequence>
<accession>A0ABR4K1N4</accession>